<feature type="compositionally biased region" description="Basic and acidic residues" evidence="13">
    <location>
        <begin position="575"/>
        <end position="585"/>
    </location>
</feature>
<evidence type="ECO:0000256" key="5">
    <source>
        <dbReference type="ARBA" id="ARBA00022729"/>
    </source>
</evidence>
<comment type="similarity">
    <text evidence="2">Belongs to the immunoglobulin superfamily. AMIGO family.</text>
</comment>
<evidence type="ECO:0000313" key="15">
    <source>
        <dbReference type="Ensembl" id="ENSCRFP00000019649.1"/>
    </source>
</evidence>
<keyword evidence="4" id="KW-0812">Transmembrane</keyword>
<dbReference type="SMART" id="SM00369">
    <property type="entry name" value="LRR_TYP"/>
    <property type="match status" value="5"/>
</dbReference>
<dbReference type="SUPFAM" id="SSF52058">
    <property type="entry name" value="L domain-like"/>
    <property type="match status" value="1"/>
</dbReference>
<dbReference type="SUPFAM" id="SSF48726">
    <property type="entry name" value="Immunoglobulin"/>
    <property type="match status" value="1"/>
</dbReference>
<dbReference type="SMART" id="SM00409">
    <property type="entry name" value="IG"/>
    <property type="match status" value="1"/>
</dbReference>
<keyword evidence="16" id="KW-1185">Reference proteome</keyword>
<evidence type="ECO:0000256" key="2">
    <source>
        <dbReference type="ARBA" id="ARBA00005670"/>
    </source>
</evidence>
<evidence type="ECO:0000256" key="3">
    <source>
        <dbReference type="ARBA" id="ARBA00022614"/>
    </source>
</evidence>
<reference evidence="15" key="2">
    <citation type="submission" date="2025-09" db="UniProtKB">
        <authorList>
            <consortium name="Ensembl"/>
        </authorList>
    </citation>
    <scope>IDENTIFICATION</scope>
</reference>
<keyword evidence="11" id="KW-0325">Glycoprotein</keyword>
<dbReference type="Pfam" id="PF13855">
    <property type="entry name" value="LRR_8"/>
    <property type="match status" value="1"/>
</dbReference>
<keyword evidence="9" id="KW-0472">Membrane</keyword>
<evidence type="ECO:0000256" key="13">
    <source>
        <dbReference type="SAM" id="MobiDB-lite"/>
    </source>
</evidence>
<comment type="subcellular location">
    <subcellularLocation>
        <location evidence="1">Membrane</location>
        <topology evidence="1">Single-pass type I membrane protein</topology>
    </subcellularLocation>
</comment>
<dbReference type="InterPro" id="IPR003591">
    <property type="entry name" value="Leu-rich_rpt_typical-subtyp"/>
</dbReference>
<evidence type="ECO:0000256" key="12">
    <source>
        <dbReference type="ARBA" id="ARBA00023319"/>
    </source>
</evidence>
<dbReference type="InterPro" id="IPR003598">
    <property type="entry name" value="Ig_sub2"/>
</dbReference>
<organism evidence="15 16">
    <name type="scientific">Cyanoderma ruficeps</name>
    <name type="common">rufous-capped babbler</name>
    <dbReference type="NCBI Taxonomy" id="181631"/>
    <lineage>
        <taxon>Eukaryota</taxon>
        <taxon>Metazoa</taxon>
        <taxon>Chordata</taxon>
        <taxon>Craniata</taxon>
        <taxon>Vertebrata</taxon>
        <taxon>Euteleostomi</taxon>
        <taxon>Archelosauria</taxon>
        <taxon>Archosauria</taxon>
        <taxon>Dinosauria</taxon>
        <taxon>Saurischia</taxon>
        <taxon>Theropoda</taxon>
        <taxon>Coelurosauria</taxon>
        <taxon>Aves</taxon>
        <taxon>Neognathae</taxon>
        <taxon>Neoaves</taxon>
        <taxon>Telluraves</taxon>
        <taxon>Australaves</taxon>
        <taxon>Passeriformes</taxon>
        <taxon>Sylvioidea</taxon>
        <taxon>Timaliidae</taxon>
        <taxon>Cyanoderma</taxon>
    </lineage>
</organism>
<dbReference type="InterPro" id="IPR032675">
    <property type="entry name" value="LRR_dom_sf"/>
</dbReference>
<dbReference type="Pfam" id="PF00047">
    <property type="entry name" value="ig"/>
    <property type="match status" value="1"/>
</dbReference>
<dbReference type="InterPro" id="IPR013151">
    <property type="entry name" value="Immunoglobulin_dom"/>
</dbReference>
<keyword evidence="6" id="KW-0677">Repeat</keyword>
<dbReference type="SMART" id="SM00408">
    <property type="entry name" value="IGc2"/>
    <property type="match status" value="1"/>
</dbReference>
<dbReference type="Gene3D" id="3.80.10.10">
    <property type="entry name" value="Ribonuclease Inhibitor"/>
    <property type="match status" value="1"/>
</dbReference>
<evidence type="ECO:0000259" key="14">
    <source>
        <dbReference type="PROSITE" id="PS50835"/>
    </source>
</evidence>
<dbReference type="InterPro" id="IPR031283">
    <property type="entry name" value="AMIGO"/>
</dbReference>
<evidence type="ECO:0000256" key="7">
    <source>
        <dbReference type="ARBA" id="ARBA00022889"/>
    </source>
</evidence>
<proteinExistence type="inferred from homology"/>
<reference evidence="15" key="1">
    <citation type="submission" date="2025-08" db="UniProtKB">
        <authorList>
            <consortium name="Ensembl"/>
        </authorList>
    </citation>
    <scope>IDENTIFICATION</scope>
</reference>
<keyword evidence="7" id="KW-0130">Cell adhesion</keyword>
<dbReference type="AlphaFoldDB" id="A0A8C3RD31"/>
<dbReference type="Gene3D" id="2.60.40.10">
    <property type="entry name" value="Immunoglobulins"/>
    <property type="match status" value="1"/>
</dbReference>
<evidence type="ECO:0000256" key="1">
    <source>
        <dbReference type="ARBA" id="ARBA00004479"/>
    </source>
</evidence>
<keyword evidence="10" id="KW-1015">Disulfide bond</keyword>
<dbReference type="InterPro" id="IPR013783">
    <property type="entry name" value="Ig-like_fold"/>
</dbReference>
<evidence type="ECO:0000256" key="11">
    <source>
        <dbReference type="ARBA" id="ARBA00023180"/>
    </source>
</evidence>
<keyword evidence="5" id="KW-0732">Signal</keyword>
<dbReference type="PROSITE" id="PS51450">
    <property type="entry name" value="LRR"/>
    <property type="match status" value="1"/>
</dbReference>
<dbReference type="GO" id="GO:0016020">
    <property type="term" value="C:membrane"/>
    <property type="evidence" value="ECO:0007669"/>
    <property type="project" value="UniProtKB-SubCell"/>
</dbReference>
<sequence length="585" mass="63694">GDQPPHHSPHSVMPPSRPLCVAMRVPVGPLSLCPPRCVCASNLLSCSQANLSVVPAPLPRFTAVLDMSHNNVTRLRADWAPARLPHLHALLLSHNGLAFVSTEAFTHVPRLRHLDLSSNRLRTLDENLFSDLGELEVLLLYNNEISTVDRTAFENLGRLRKLYLGQNRIARFPLELLREGTRLPQLALLDLSANRLRAVPAGELQALPAWLRDRLYLHNNPLTCDCLLFQLLDRGRRRHLSAVEDFQDELRCFLPGASSLTKILDLAGKQPLNCSKAREAVLEAHLGDTVTLGCDSRWQGVLGRHWVTPGGERVLGDGGNGSVVLLANGSLQLRALRPEDGGTYSCWVAGPLLNETLYVELLVHNFTLHGPHDTLNTAYTTLVGDTPWGQSTGTPSVPTAAVTCSPWTCHGQKGWLDPYCHVPSLGDNTIAPRTEHHCWHPPRSLCNHKGQGCERTHHGAVPMQSVTRQEGWPDPRHHVPTFGGLTITPRTEHHSWPLPRSLGDCEGQGCEGTHHGESPGTSCVPTATVSCPQAGGVAGSPSPCPQLLGIPAPPIRTEHCPLPRSPGDCSGQGCEETHHGDNLLL</sequence>
<dbReference type="InterPro" id="IPR036179">
    <property type="entry name" value="Ig-like_dom_sf"/>
</dbReference>
<dbReference type="GO" id="GO:0007420">
    <property type="term" value="P:brain development"/>
    <property type="evidence" value="ECO:0007669"/>
    <property type="project" value="TreeGrafter"/>
</dbReference>
<evidence type="ECO:0000256" key="8">
    <source>
        <dbReference type="ARBA" id="ARBA00022989"/>
    </source>
</evidence>
<keyword evidence="8" id="KW-1133">Transmembrane helix</keyword>
<feature type="domain" description="Ig-like" evidence="14">
    <location>
        <begin position="271"/>
        <end position="358"/>
    </location>
</feature>
<keyword evidence="3" id="KW-0433">Leucine-rich repeat</keyword>
<evidence type="ECO:0000313" key="16">
    <source>
        <dbReference type="Proteomes" id="UP000694396"/>
    </source>
</evidence>
<keyword evidence="12" id="KW-0393">Immunoglobulin domain</keyword>
<evidence type="ECO:0000256" key="10">
    <source>
        <dbReference type="ARBA" id="ARBA00023157"/>
    </source>
</evidence>
<dbReference type="PANTHER" id="PTHR24368:SF1">
    <property type="entry name" value="AMPHOTERIN-INDUCED PROTEIN 1"/>
    <property type="match status" value="1"/>
</dbReference>
<dbReference type="Ensembl" id="ENSCRFT00000020304.1">
    <property type="protein sequence ID" value="ENSCRFP00000019649.1"/>
    <property type="gene ID" value="ENSCRFG00000014718.1"/>
</dbReference>
<dbReference type="InterPro" id="IPR001611">
    <property type="entry name" value="Leu-rich_rpt"/>
</dbReference>
<feature type="region of interest" description="Disordered" evidence="13">
    <location>
        <begin position="566"/>
        <end position="585"/>
    </location>
</feature>
<dbReference type="GO" id="GO:0007155">
    <property type="term" value="P:cell adhesion"/>
    <property type="evidence" value="ECO:0007669"/>
    <property type="project" value="UniProtKB-KW"/>
</dbReference>
<dbReference type="PROSITE" id="PS50835">
    <property type="entry name" value="IG_LIKE"/>
    <property type="match status" value="1"/>
</dbReference>
<dbReference type="Proteomes" id="UP000694396">
    <property type="component" value="Unplaced"/>
</dbReference>
<evidence type="ECO:0000256" key="9">
    <source>
        <dbReference type="ARBA" id="ARBA00023136"/>
    </source>
</evidence>
<dbReference type="PRINTS" id="PR00019">
    <property type="entry name" value="LEURICHRPT"/>
</dbReference>
<dbReference type="InterPro" id="IPR007110">
    <property type="entry name" value="Ig-like_dom"/>
</dbReference>
<accession>A0A8C3RD31</accession>
<protein>
    <submittedName>
        <fullName evidence="15">Adhesion molecule with Ig like domain 1</fullName>
    </submittedName>
</protein>
<dbReference type="InterPro" id="IPR003599">
    <property type="entry name" value="Ig_sub"/>
</dbReference>
<evidence type="ECO:0000256" key="4">
    <source>
        <dbReference type="ARBA" id="ARBA00022692"/>
    </source>
</evidence>
<evidence type="ECO:0000256" key="6">
    <source>
        <dbReference type="ARBA" id="ARBA00022737"/>
    </source>
</evidence>
<name>A0A8C3RD31_9PASS</name>
<dbReference type="PANTHER" id="PTHR24368">
    <property type="entry name" value="AMPHOTERIN-INDUCED PROTEIN"/>
    <property type="match status" value="1"/>
</dbReference>